<keyword evidence="5" id="KW-0479">Metal-binding</keyword>
<feature type="active site" description="Proton acceptor" evidence="5">
    <location>
        <position position="183"/>
    </location>
</feature>
<feature type="binding site" evidence="5">
    <location>
        <position position="114"/>
    </location>
    <ligand>
        <name>3-methyl-2-oxobutanoate</name>
        <dbReference type="ChEBI" id="CHEBI:11851"/>
    </ligand>
</feature>
<evidence type="ECO:0000256" key="5">
    <source>
        <dbReference type="HAMAP-Rule" id="MF_00156"/>
    </source>
</evidence>
<organism evidence="6 7">
    <name type="scientific">Caldalkalibacillus uzonensis</name>
    <dbReference type="NCBI Taxonomy" id="353224"/>
    <lineage>
        <taxon>Bacteria</taxon>
        <taxon>Bacillati</taxon>
        <taxon>Bacillota</taxon>
        <taxon>Bacilli</taxon>
        <taxon>Bacillales</taxon>
        <taxon>Bacillaceae</taxon>
        <taxon>Caldalkalibacillus</taxon>
    </lineage>
</organism>
<comment type="similarity">
    <text evidence="1 5">Belongs to the PanB family.</text>
</comment>
<evidence type="ECO:0000313" key="7">
    <source>
        <dbReference type="Proteomes" id="UP001232445"/>
    </source>
</evidence>
<dbReference type="CDD" id="cd06557">
    <property type="entry name" value="KPHMT-like"/>
    <property type="match status" value="1"/>
</dbReference>
<keyword evidence="3 5" id="KW-0566">Pantothenate biosynthesis</keyword>
<name>A0ABU0CMJ4_9BACI</name>
<reference evidence="6 7" key="1">
    <citation type="submission" date="2023-07" db="EMBL/GenBank/DDBJ databases">
        <title>Genomic Encyclopedia of Type Strains, Phase IV (KMG-IV): sequencing the most valuable type-strain genomes for metagenomic binning, comparative biology and taxonomic classification.</title>
        <authorList>
            <person name="Goeker M."/>
        </authorList>
    </citation>
    <scope>NUCLEOTIDE SEQUENCE [LARGE SCALE GENOMIC DNA]</scope>
    <source>
        <strain evidence="6 7">DSM 17740</strain>
    </source>
</reference>
<dbReference type="Gene3D" id="3.20.20.60">
    <property type="entry name" value="Phosphoenolpyruvate-binding domains"/>
    <property type="match status" value="1"/>
</dbReference>
<feature type="binding site" evidence="5">
    <location>
        <position position="116"/>
    </location>
    <ligand>
        <name>Mg(2+)</name>
        <dbReference type="ChEBI" id="CHEBI:18420"/>
    </ligand>
</feature>
<dbReference type="SUPFAM" id="SSF51621">
    <property type="entry name" value="Phosphoenolpyruvate/pyruvate domain"/>
    <property type="match status" value="1"/>
</dbReference>
<comment type="cofactor">
    <cofactor evidence="5">
        <name>Mg(2+)</name>
        <dbReference type="ChEBI" id="CHEBI:18420"/>
    </cofactor>
    <text evidence="5">Binds 1 Mg(2+) ion per subunit.</text>
</comment>
<dbReference type="GO" id="GO:0003864">
    <property type="term" value="F:3-methyl-2-oxobutanoate hydroxymethyltransferase activity"/>
    <property type="evidence" value="ECO:0007669"/>
    <property type="project" value="UniProtKB-EC"/>
</dbReference>
<dbReference type="RefSeq" id="WP_307334876.1">
    <property type="nucleotide sequence ID" value="NZ_JAUSUQ010000001.1"/>
</dbReference>
<gene>
    <name evidence="5" type="primary">panB</name>
    <name evidence="6" type="ORF">J2S00_000395</name>
</gene>
<keyword evidence="5" id="KW-0963">Cytoplasm</keyword>
<comment type="caution">
    <text evidence="6">The sequence shown here is derived from an EMBL/GenBank/DDBJ whole genome shotgun (WGS) entry which is preliminary data.</text>
</comment>
<sequence length="283" mass="30561">MGKTTTATLRQMKGEERPITMITAYDYPTAKLVDEAGIDVILVGDSLGMVVLGYDSTIPVTIEDMLHHTKAVTRGAKHALVVTDLPFLTYHGSFDRTLDACRRLLQEGGAQAVKLEGGQEVANLVQRLTDAGVPVMGHLGLTPQSVYQLGGYKVQGKDEFTAKKLIADAKALEEAGVFAIVLECVPAALAKQVSAMLEIPTIGIGAGVHCDGQVLVFHDLVGFGSELQPKFVKQYAQVGCEVVDAVRQYVAEVRERRFPTAEHSYKMDDSVLARLYGGEVDGR</sequence>
<accession>A0ABU0CMJ4</accession>
<comment type="subunit">
    <text evidence="2 5">Homodecamer; pentamer of dimers.</text>
</comment>
<dbReference type="InterPro" id="IPR015813">
    <property type="entry name" value="Pyrv/PenolPyrv_kinase-like_dom"/>
</dbReference>
<evidence type="ECO:0000256" key="4">
    <source>
        <dbReference type="ARBA" id="ARBA00022679"/>
    </source>
</evidence>
<comment type="pathway">
    <text evidence="5">Cofactor biosynthesis; (R)-pantothenate biosynthesis; (R)-pantoate from 3-methyl-2-oxobutanoate: step 1/2.</text>
</comment>
<comment type="function">
    <text evidence="5">Catalyzes the reversible reaction in which hydroxymethyl group from 5,10-methylenetetrahydrofolate is transferred onto alpha-ketoisovalerate to form ketopantoate.</text>
</comment>
<comment type="catalytic activity">
    <reaction evidence="5">
        <text>(6R)-5,10-methylene-5,6,7,8-tetrahydrofolate + 3-methyl-2-oxobutanoate + H2O = 2-dehydropantoate + (6S)-5,6,7,8-tetrahydrofolate</text>
        <dbReference type="Rhea" id="RHEA:11824"/>
        <dbReference type="ChEBI" id="CHEBI:11561"/>
        <dbReference type="ChEBI" id="CHEBI:11851"/>
        <dbReference type="ChEBI" id="CHEBI:15377"/>
        <dbReference type="ChEBI" id="CHEBI:15636"/>
        <dbReference type="ChEBI" id="CHEBI:57453"/>
        <dbReference type="EC" id="2.1.2.11"/>
    </reaction>
</comment>
<evidence type="ECO:0000256" key="2">
    <source>
        <dbReference type="ARBA" id="ARBA00011424"/>
    </source>
</evidence>
<dbReference type="EMBL" id="JAUSUQ010000001">
    <property type="protein sequence ID" value="MDQ0337625.1"/>
    <property type="molecule type" value="Genomic_DNA"/>
</dbReference>
<dbReference type="InterPro" id="IPR003700">
    <property type="entry name" value="Pantoate_hydroxy_MeTrfase"/>
</dbReference>
<feature type="binding site" evidence="5">
    <location>
        <position position="84"/>
    </location>
    <ligand>
        <name>3-methyl-2-oxobutanoate</name>
        <dbReference type="ChEBI" id="CHEBI:11851"/>
    </ligand>
</feature>
<proteinExistence type="inferred from homology"/>
<keyword evidence="5" id="KW-0460">Magnesium</keyword>
<dbReference type="HAMAP" id="MF_00156">
    <property type="entry name" value="PanB"/>
    <property type="match status" value="1"/>
</dbReference>
<evidence type="ECO:0000256" key="3">
    <source>
        <dbReference type="ARBA" id="ARBA00022655"/>
    </source>
</evidence>
<comment type="subcellular location">
    <subcellularLocation>
        <location evidence="5">Cytoplasm</location>
    </subcellularLocation>
</comment>
<feature type="binding site" evidence="5">
    <location>
        <position position="84"/>
    </location>
    <ligand>
        <name>Mg(2+)</name>
        <dbReference type="ChEBI" id="CHEBI:18420"/>
    </ligand>
</feature>
<dbReference type="InterPro" id="IPR040442">
    <property type="entry name" value="Pyrv_kinase-like_dom_sf"/>
</dbReference>
<dbReference type="Pfam" id="PF02548">
    <property type="entry name" value="Pantoate_transf"/>
    <property type="match status" value="1"/>
</dbReference>
<dbReference type="EC" id="2.1.2.11" evidence="5"/>
<feature type="binding site" evidence="5">
    <location>
        <position position="45"/>
    </location>
    <ligand>
        <name>Mg(2+)</name>
        <dbReference type="ChEBI" id="CHEBI:18420"/>
    </ligand>
</feature>
<dbReference type="Proteomes" id="UP001232445">
    <property type="component" value="Unassembled WGS sequence"/>
</dbReference>
<evidence type="ECO:0000256" key="1">
    <source>
        <dbReference type="ARBA" id="ARBA00008676"/>
    </source>
</evidence>
<dbReference type="NCBIfam" id="TIGR00222">
    <property type="entry name" value="panB"/>
    <property type="match status" value="1"/>
</dbReference>
<keyword evidence="7" id="KW-1185">Reference proteome</keyword>
<dbReference type="PIRSF" id="PIRSF000388">
    <property type="entry name" value="Pantoate_hydroxy_MeTrfase"/>
    <property type="match status" value="1"/>
</dbReference>
<protein>
    <recommendedName>
        <fullName evidence="5">3-methyl-2-oxobutanoate hydroxymethyltransferase</fullName>
        <ecNumber evidence="5">2.1.2.11</ecNumber>
    </recommendedName>
    <alternativeName>
        <fullName evidence="5">Ketopantoate hydroxymethyltransferase</fullName>
        <shortName evidence="5">KPHMT</shortName>
    </alternativeName>
</protein>
<dbReference type="PANTHER" id="PTHR20881">
    <property type="entry name" value="3-METHYL-2-OXOBUTANOATE HYDROXYMETHYLTRANSFERASE"/>
    <property type="match status" value="1"/>
</dbReference>
<feature type="binding site" evidence="5">
    <location>
        <begin position="45"/>
        <end position="46"/>
    </location>
    <ligand>
        <name>3-methyl-2-oxobutanoate</name>
        <dbReference type="ChEBI" id="CHEBI:11851"/>
    </ligand>
</feature>
<dbReference type="PANTHER" id="PTHR20881:SF0">
    <property type="entry name" value="3-METHYL-2-OXOBUTANOATE HYDROXYMETHYLTRANSFERASE"/>
    <property type="match status" value="1"/>
</dbReference>
<dbReference type="NCBIfam" id="NF001452">
    <property type="entry name" value="PRK00311.1"/>
    <property type="match status" value="1"/>
</dbReference>
<keyword evidence="4 5" id="KW-0808">Transferase</keyword>
<evidence type="ECO:0000313" key="6">
    <source>
        <dbReference type="EMBL" id="MDQ0337625.1"/>
    </source>
</evidence>